<dbReference type="SUPFAM" id="SSF74653">
    <property type="entry name" value="TolA/TonB C-terminal domain"/>
    <property type="match status" value="1"/>
</dbReference>
<evidence type="ECO:0000259" key="2">
    <source>
        <dbReference type="Pfam" id="PF03544"/>
    </source>
</evidence>
<dbReference type="RefSeq" id="WP_088442751.1">
    <property type="nucleotide sequence ID" value="NZ_BMMC01000008.1"/>
</dbReference>
<dbReference type="PROSITE" id="PS51257">
    <property type="entry name" value="PROKAR_LIPOPROTEIN"/>
    <property type="match status" value="1"/>
</dbReference>
<gene>
    <name evidence="3" type="ORF">CDQ92_16675</name>
</gene>
<evidence type="ECO:0000313" key="4">
    <source>
        <dbReference type="Proteomes" id="UP000197361"/>
    </source>
</evidence>
<protein>
    <recommendedName>
        <fullName evidence="2">TonB C-terminal domain-containing protein</fullName>
    </recommendedName>
</protein>
<dbReference type="Proteomes" id="UP000197361">
    <property type="component" value="Unassembled WGS sequence"/>
</dbReference>
<feature type="chain" id="PRO_5012535082" description="TonB C-terminal domain-containing protein" evidence="1">
    <location>
        <begin position="26"/>
        <end position="303"/>
    </location>
</feature>
<reference evidence="3 4" key="1">
    <citation type="journal article" date="2010" name="Int. J. Syst. Evol. Microbiol.">
        <title>Sphingopyxis bauzanensis sp. nov., a psychrophilic bacterium isolated from soil.</title>
        <authorList>
            <person name="Zhang D.C."/>
            <person name="Liu H.C."/>
            <person name="Xin Y.H."/>
            <person name="Zhou Y.G."/>
            <person name="Schinner F."/>
            <person name="Margesin R."/>
        </authorList>
    </citation>
    <scope>NUCLEOTIDE SEQUENCE [LARGE SCALE GENOMIC DNA]</scope>
    <source>
        <strain evidence="3 4">DSM 22271</strain>
    </source>
</reference>
<sequence>MKTTVRNAVMAALGIACASSGTVVAKEPIRLAPSSKWNVHYGNDNCSMGRSFGEGDHKVVLVANRYQPGDPLRLSFTGKPAYTSRSDGSVQIRFGPAEAAQEVEFFPAATADKTPALIIRDAVRIAARSPEEVAAYEAALKAGNYSFKFSNITPEQEAAAAYVEVTKGLRQPFILETGPLSGPLAAMRKCTDELLYHWGIDVAKHANLTRAATPKSDPRQWVKPRDYPPAMIMDGKRAIVHFRLNVGTDGQPTACHIQQSTRPKAFDDAVCKAIMRNAEFESALDADGTPVASYWLNTVTFIL</sequence>
<dbReference type="EMBL" id="NISK01000004">
    <property type="protein sequence ID" value="OWQ94701.1"/>
    <property type="molecule type" value="Genomic_DNA"/>
</dbReference>
<accession>A0A246JPL1</accession>
<name>A0A246JPL1_9SPHN</name>
<dbReference type="Gene3D" id="3.30.1150.10">
    <property type="match status" value="1"/>
</dbReference>
<feature type="signal peptide" evidence="1">
    <location>
        <begin position="1"/>
        <end position="25"/>
    </location>
</feature>
<evidence type="ECO:0000313" key="3">
    <source>
        <dbReference type="EMBL" id="OWQ94701.1"/>
    </source>
</evidence>
<dbReference type="AlphaFoldDB" id="A0A246JPL1"/>
<dbReference type="InterPro" id="IPR037682">
    <property type="entry name" value="TonB_C"/>
</dbReference>
<keyword evidence="1" id="KW-0732">Signal</keyword>
<evidence type="ECO:0000256" key="1">
    <source>
        <dbReference type="SAM" id="SignalP"/>
    </source>
</evidence>
<proteinExistence type="predicted"/>
<keyword evidence="4" id="KW-1185">Reference proteome</keyword>
<dbReference type="GO" id="GO:0055085">
    <property type="term" value="P:transmembrane transport"/>
    <property type="evidence" value="ECO:0007669"/>
    <property type="project" value="InterPro"/>
</dbReference>
<organism evidence="3 4">
    <name type="scientific">Sphingopyxis bauzanensis</name>
    <dbReference type="NCBI Taxonomy" id="651663"/>
    <lineage>
        <taxon>Bacteria</taxon>
        <taxon>Pseudomonadati</taxon>
        <taxon>Pseudomonadota</taxon>
        <taxon>Alphaproteobacteria</taxon>
        <taxon>Sphingomonadales</taxon>
        <taxon>Sphingomonadaceae</taxon>
        <taxon>Sphingopyxis</taxon>
    </lineage>
</organism>
<dbReference type="OrthoDB" id="7585155at2"/>
<comment type="caution">
    <text evidence="3">The sequence shown here is derived from an EMBL/GenBank/DDBJ whole genome shotgun (WGS) entry which is preliminary data.</text>
</comment>
<feature type="domain" description="TonB C-terminal" evidence="2">
    <location>
        <begin position="225"/>
        <end position="303"/>
    </location>
</feature>
<dbReference type="Pfam" id="PF03544">
    <property type="entry name" value="TonB_C"/>
    <property type="match status" value="1"/>
</dbReference>